<keyword evidence="3" id="KW-1185">Reference proteome</keyword>
<gene>
    <name evidence="2" type="ORF">J1N35_022979</name>
</gene>
<organism evidence="2 3">
    <name type="scientific">Gossypium stocksii</name>
    <dbReference type="NCBI Taxonomy" id="47602"/>
    <lineage>
        <taxon>Eukaryota</taxon>
        <taxon>Viridiplantae</taxon>
        <taxon>Streptophyta</taxon>
        <taxon>Embryophyta</taxon>
        <taxon>Tracheophyta</taxon>
        <taxon>Spermatophyta</taxon>
        <taxon>Magnoliopsida</taxon>
        <taxon>eudicotyledons</taxon>
        <taxon>Gunneridae</taxon>
        <taxon>Pentapetalae</taxon>
        <taxon>rosids</taxon>
        <taxon>malvids</taxon>
        <taxon>Malvales</taxon>
        <taxon>Malvaceae</taxon>
        <taxon>Malvoideae</taxon>
        <taxon>Gossypium</taxon>
    </lineage>
</organism>
<accession>A0A9D3VHN8</accession>
<dbReference type="AlphaFoldDB" id="A0A9D3VHN8"/>
<feature type="region of interest" description="Disordered" evidence="1">
    <location>
        <begin position="89"/>
        <end position="114"/>
    </location>
</feature>
<proteinExistence type="predicted"/>
<name>A0A9D3VHN8_9ROSI</name>
<evidence type="ECO:0000313" key="3">
    <source>
        <dbReference type="Proteomes" id="UP000828251"/>
    </source>
</evidence>
<sequence>MLAVTCLQFGGDGNEGGEGGEVVGSKCREVEGEGEGGEVTGSNVVRQRIVLTLISYSDVRVQGSYLSTIECKSSKEQFEAEILKEVDDEGLNDSVGREENGNKTEYFDSDGHGSILGSKDDDNIDVCRRRSRFPTCNPNSASSHFCIGMLFKDGEQFKFVIREKFS</sequence>
<feature type="compositionally biased region" description="Basic and acidic residues" evidence="1">
    <location>
        <begin position="95"/>
        <end position="111"/>
    </location>
</feature>
<dbReference type="EMBL" id="JAIQCV010000007">
    <property type="protein sequence ID" value="KAH1083218.1"/>
    <property type="molecule type" value="Genomic_DNA"/>
</dbReference>
<evidence type="ECO:0000313" key="2">
    <source>
        <dbReference type="EMBL" id="KAH1083218.1"/>
    </source>
</evidence>
<evidence type="ECO:0000256" key="1">
    <source>
        <dbReference type="SAM" id="MobiDB-lite"/>
    </source>
</evidence>
<dbReference type="OrthoDB" id="998384at2759"/>
<protein>
    <submittedName>
        <fullName evidence="2">Uncharacterized protein</fullName>
    </submittedName>
</protein>
<dbReference type="Proteomes" id="UP000828251">
    <property type="component" value="Unassembled WGS sequence"/>
</dbReference>
<reference evidence="2 3" key="1">
    <citation type="journal article" date="2021" name="Plant Biotechnol. J.">
        <title>Multi-omics assisted identification of the key and species-specific regulatory components of drought-tolerant mechanisms in Gossypium stocksii.</title>
        <authorList>
            <person name="Yu D."/>
            <person name="Ke L."/>
            <person name="Zhang D."/>
            <person name="Wu Y."/>
            <person name="Sun Y."/>
            <person name="Mei J."/>
            <person name="Sun J."/>
            <person name="Sun Y."/>
        </authorList>
    </citation>
    <scope>NUCLEOTIDE SEQUENCE [LARGE SCALE GENOMIC DNA]</scope>
    <source>
        <strain evidence="3">cv. E1</strain>
        <tissue evidence="2">Leaf</tissue>
    </source>
</reference>
<comment type="caution">
    <text evidence="2">The sequence shown here is derived from an EMBL/GenBank/DDBJ whole genome shotgun (WGS) entry which is preliminary data.</text>
</comment>